<name>A0A086Y2M5_9RHOB</name>
<dbReference type="NCBIfam" id="NF003976">
    <property type="entry name" value="PRK05469.1"/>
    <property type="match status" value="1"/>
</dbReference>
<dbReference type="GO" id="GO:0006508">
    <property type="term" value="P:proteolysis"/>
    <property type="evidence" value="ECO:0007669"/>
    <property type="project" value="UniProtKB-UniRule"/>
</dbReference>
<dbReference type="InterPro" id="IPR001261">
    <property type="entry name" value="ArgE/DapE_CS"/>
</dbReference>
<dbReference type="CDD" id="cd03892">
    <property type="entry name" value="M20_peptT"/>
    <property type="match status" value="1"/>
</dbReference>
<evidence type="ECO:0000256" key="6">
    <source>
        <dbReference type="ARBA" id="ARBA00023049"/>
    </source>
</evidence>
<organism evidence="11 12">
    <name type="scientific">Haematobacter massiliensis</name>
    <dbReference type="NCBI Taxonomy" id="195105"/>
    <lineage>
        <taxon>Bacteria</taxon>
        <taxon>Pseudomonadati</taxon>
        <taxon>Pseudomonadota</taxon>
        <taxon>Alphaproteobacteria</taxon>
        <taxon>Rhodobacterales</taxon>
        <taxon>Paracoccaceae</taxon>
        <taxon>Haematobacter</taxon>
    </lineage>
</organism>
<dbReference type="PIRSF" id="PIRSF037215">
    <property type="entry name" value="Peptidase_M20B"/>
    <property type="match status" value="1"/>
</dbReference>
<feature type="active site" evidence="8">
    <location>
        <position position="85"/>
    </location>
</feature>
<dbReference type="InterPro" id="IPR011650">
    <property type="entry name" value="Peptidase_M20_dimer"/>
</dbReference>
<dbReference type="SUPFAM" id="SSF55031">
    <property type="entry name" value="Bacterial exopeptidase dimerisation domain"/>
    <property type="match status" value="1"/>
</dbReference>
<dbReference type="InterPro" id="IPR010161">
    <property type="entry name" value="Peptidase_M20B"/>
</dbReference>
<dbReference type="EMBL" id="JGYG01000007">
    <property type="protein sequence ID" value="KFI28525.1"/>
    <property type="molecule type" value="Genomic_DNA"/>
</dbReference>
<comment type="caution">
    <text evidence="11">The sequence shown here is derived from an EMBL/GenBank/DDBJ whole genome shotgun (WGS) entry which is preliminary data.</text>
</comment>
<dbReference type="Gene3D" id="3.40.630.10">
    <property type="entry name" value="Zn peptidases"/>
    <property type="match status" value="1"/>
</dbReference>
<sequence>MTDFDREVEERLVRYVQVDSQSDERSASSPSTAIQLDMARLLAAELREIGAAEVTVTDYGVVLATVPASPGAEGAPVVGLLAHVDTAPAYNATGVKPRVHRGYNGGPITYPDALDLVLSPEVSPYLGTKLGEDIITASGSTLLGADDKAGVAIIMTAARHLLSQSEIRHGKLRLAFTPDEEIGRGVDKRLPADLGADFAYTFDGAGLGEIEYESFSADGAMVSITGVSAHPGWARGKLVNALHLAAKLVALLPQATMTPEVTEGREGFLHLYEITGTAAKAELRFILRDFELEGLSAKGQLLREAAGAVQAMEPRARVTCDIRPQYRNMRYWLEKDMTPVEIARAAVRAEGLEPVSVPIRGGTDGSRLTEMGVPTPNVFTGMQEIHGPLEWVSVQDMAAAVRVCLRIAANAAGEPSA</sequence>
<feature type="binding site" evidence="9">
    <location>
        <position position="83"/>
    </location>
    <ligand>
        <name>Zn(2+)</name>
        <dbReference type="ChEBI" id="CHEBI:29105"/>
        <label>1</label>
    </ligand>
</feature>
<keyword evidence="2" id="KW-0645">Protease</keyword>
<dbReference type="Pfam" id="PF01546">
    <property type="entry name" value="Peptidase_M20"/>
    <property type="match status" value="1"/>
</dbReference>
<feature type="binding site" evidence="9">
    <location>
        <position position="181"/>
    </location>
    <ligand>
        <name>Zn(2+)</name>
        <dbReference type="ChEBI" id="CHEBI:29105"/>
        <label>2</label>
    </ligand>
</feature>
<feature type="binding site" evidence="9">
    <location>
        <position position="146"/>
    </location>
    <ligand>
        <name>Zn(2+)</name>
        <dbReference type="ChEBI" id="CHEBI:29105"/>
        <label>2</label>
    </ligand>
</feature>
<dbReference type="EC" id="3.4.11.4" evidence="7"/>
<keyword evidence="12" id="KW-1185">Reference proteome</keyword>
<dbReference type="SUPFAM" id="SSF53187">
    <property type="entry name" value="Zn-dependent exopeptidases"/>
    <property type="match status" value="1"/>
</dbReference>
<dbReference type="OrthoDB" id="9804934at2"/>
<evidence type="ECO:0000256" key="9">
    <source>
        <dbReference type="PIRSR" id="PIRSR037215-2"/>
    </source>
</evidence>
<comment type="cofactor">
    <cofactor evidence="9">
        <name>Zn(2+)</name>
        <dbReference type="ChEBI" id="CHEBI:29105"/>
    </cofactor>
    <text evidence="9">Binds 2 Zn(2+) ions per subunit.</text>
</comment>
<dbReference type="RefSeq" id="WP_035711798.1">
    <property type="nucleotide sequence ID" value="NZ_CAMIFG010000005.1"/>
</dbReference>
<dbReference type="PROSITE" id="PS00758">
    <property type="entry name" value="ARGE_DAPE_CPG2_1"/>
    <property type="match status" value="1"/>
</dbReference>
<dbReference type="eggNOG" id="COG2195">
    <property type="taxonomic scope" value="Bacteria"/>
</dbReference>
<evidence type="ECO:0000313" key="11">
    <source>
        <dbReference type="EMBL" id="KFI28525.1"/>
    </source>
</evidence>
<evidence type="ECO:0000313" key="12">
    <source>
        <dbReference type="Proteomes" id="UP000028826"/>
    </source>
</evidence>
<keyword evidence="3 9" id="KW-0479">Metal-binding</keyword>
<reference evidence="11 12" key="1">
    <citation type="submission" date="2014-03" db="EMBL/GenBank/DDBJ databases">
        <title>Genome of Haematobacter massiliensis CCUG 47968.</title>
        <authorList>
            <person name="Wang D."/>
            <person name="Wang G."/>
        </authorList>
    </citation>
    <scope>NUCLEOTIDE SEQUENCE [LARGE SCALE GENOMIC DNA]</scope>
    <source>
        <strain evidence="11 12">CCUG 47968</strain>
    </source>
</reference>
<comment type="similarity">
    <text evidence="1">Belongs to the peptidase M20B family.</text>
</comment>
<dbReference type="Pfam" id="PF07687">
    <property type="entry name" value="M20_dimer"/>
    <property type="match status" value="1"/>
</dbReference>
<dbReference type="Gene3D" id="3.30.70.360">
    <property type="match status" value="1"/>
</dbReference>
<evidence type="ECO:0000256" key="3">
    <source>
        <dbReference type="ARBA" id="ARBA00022723"/>
    </source>
</evidence>
<evidence type="ECO:0000256" key="8">
    <source>
        <dbReference type="PIRSR" id="PIRSR037215-1"/>
    </source>
</evidence>
<dbReference type="NCBIfam" id="TIGR01882">
    <property type="entry name" value="peptidase-T"/>
    <property type="match status" value="1"/>
</dbReference>
<dbReference type="InterPro" id="IPR036264">
    <property type="entry name" value="Bact_exopeptidase_dim_dom"/>
</dbReference>
<dbReference type="Proteomes" id="UP000028826">
    <property type="component" value="Unassembled WGS sequence"/>
</dbReference>
<dbReference type="PANTHER" id="PTHR42994">
    <property type="entry name" value="PEPTIDASE T"/>
    <property type="match status" value="1"/>
</dbReference>
<dbReference type="AlphaFoldDB" id="A0A086Y2M5"/>
<keyword evidence="6" id="KW-0482">Metalloprotease</keyword>
<dbReference type="GO" id="GO:0045148">
    <property type="term" value="F:tripeptide aminopeptidase activity"/>
    <property type="evidence" value="ECO:0007669"/>
    <property type="project" value="UniProtKB-UniRule"/>
</dbReference>
<dbReference type="InterPro" id="IPR002933">
    <property type="entry name" value="Peptidase_M20"/>
</dbReference>
<feature type="binding site" evidence="9">
    <location>
        <position position="386"/>
    </location>
    <ligand>
        <name>Zn(2+)</name>
        <dbReference type="ChEBI" id="CHEBI:29105"/>
        <label>2</label>
    </ligand>
</feature>
<dbReference type="GO" id="GO:0006518">
    <property type="term" value="P:peptide metabolic process"/>
    <property type="evidence" value="ECO:0007669"/>
    <property type="project" value="InterPro"/>
</dbReference>
<feature type="domain" description="Peptidase M20 dimerisation" evidence="10">
    <location>
        <begin position="213"/>
        <end position="292"/>
    </location>
</feature>
<feature type="binding site" evidence="9">
    <location>
        <position position="146"/>
    </location>
    <ligand>
        <name>Zn(2+)</name>
        <dbReference type="ChEBI" id="CHEBI:29105"/>
        <label>1</label>
    </ligand>
</feature>
<feature type="binding site" evidence="9">
    <location>
        <position position="203"/>
    </location>
    <ligand>
        <name>Zn(2+)</name>
        <dbReference type="ChEBI" id="CHEBI:29105"/>
        <label>1</label>
    </ligand>
</feature>
<dbReference type="GO" id="GO:0008270">
    <property type="term" value="F:zinc ion binding"/>
    <property type="evidence" value="ECO:0007669"/>
    <property type="project" value="InterPro"/>
</dbReference>
<evidence type="ECO:0000256" key="4">
    <source>
        <dbReference type="ARBA" id="ARBA00022801"/>
    </source>
</evidence>
<evidence type="ECO:0000256" key="2">
    <source>
        <dbReference type="ARBA" id="ARBA00022670"/>
    </source>
</evidence>
<proteinExistence type="inferred from homology"/>
<protein>
    <recommendedName>
        <fullName evidence="7">Peptidase T</fullName>
        <ecNumber evidence="7">3.4.11.4</ecNumber>
    </recommendedName>
</protein>
<keyword evidence="5 9" id="KW-0862">Zinc</keyword>
<evidence type="ECO:0000256" key="1">
    <source>
        <dbReference type="ARBA" id="ARBA00009692"/>
    </source>
</evidence>
<gene>
    <name evidence="11" type="ORF">CN97_17390</name>
</gene>
<evidence type="ECO:0000256" key="7">
    <source>
        <dbReference type="NCBIfam" id="TIGR01882"/>
    </source>
</evidence>
<accession>A0A086Y2M5</accession>
<evidence type="ECO:0000259" key="10">
    <source>
        <dbReference type="Pfam" id="PF07687"/>
    </source>
</evidence>
<dbReference type="PROSITE" id="PS00759">
    <property type="entry name" value="ARGE_DAPE_CPG2_2"/>
    <property type="match status" value="1"/>
</dbReference>
<dbReference type="STRING" id="195105.CN97_17390"/>
<feature type="active site" description="Proton acceptor" evidence="8">
    <location>
        <position position="180"/>
    </location>
</feature>
<keyword evidence="11" id="KW-0031">Aminopeptidase</keyword>
<dbReference type="NCBIfam" id="NF009920">
    <property type="entry name" value="PRK13381.1"/>
    <property type="match status" value="1"/>
</dbReference>
<dbReference type="PANTHER" id="PTHR42994:SF1">
    <property type="entry name" value="PEPTIDASE T"/>
    <property type="match status" value="1"/>
</dbReference>
<keyword evidence="4 11" id="KW-0378">Hydrolase</keyword>
<dbReference type="GO" id="GO:0008237">
    <property type="term" value="F:metallopeptidase activity"/>
    <property type="evidence" value="ECO:0007669"/>
    <property type="project" value="UniProtKB-KW"/>
</dbReference>
<dbReference type="GO" id="GO:0005829">
    <property type="term" value="C:cytosol"/>
    <property type="evidence" value="ECO:0007669"/>
    <property type="project" value="TreeGrafter"/>
</dbReference>
<evidence type="ECO:0000256" key="5">
    <source>
        <dbReference type="ARBA" id="ARBA00022833"/>
    </source>
</evidence>